<evidence type="ECO:0000313" key="2">
    <source>
        <dbReference type="Proteomes" id="UP000291130"/>
    </source>
</evidence>
<proteinExistence type="predicted"/>
<dbReference type="OrthoDB" id="981968at2"/>
<dbReference type="EMBL" id="CP035952">
    <property type="protein sequence ID" value="QBF26780.1"/>
    <property type="molecule type" value="Genomic_DNA"/>
</dbReference>
<gene>
    <name evidence="1" type="ORF">EXN22_14160</name>
</gene>
<protein>
    <submittedName>
        <fullName evidence="1">Glycosaminoglycan attachment protein</fullName>
    </submittedName>
</protein>
<dbReference type="Proteomes" id="UP000291130">
    <property type="component" value="Chromosome"/>
</dbReference>
<sequence length="468" mass="53518">MTSVVIKKMDLKRFSALIGQSRSPMTELFTREIGWFSNEDETVLGVLLIDFFDKDFTAILLGRDAVGRYRCFDQKVSMQTPQQAQGWLVDGITAVTLSGQTVFEQADETGEVMDLFTPIKAEEKLHPYFRLLSSQPSHTAARGIIREMMPHYVDIDGNFIEQFQTTGFDARVWELYLNAYLVEEGLFFDRDHYAPDFIVQKYGHTVAIEATIVGRKGQISELDFDKIPEMTPEQINEKTRDEMPIRFGSPLFSKLQKKYWELEHVAGKPLVIAIADFHENQSMLWTSTALINYLYGVHHDHHYDESGKLIITPQKIDKHILGSKEIPSGFFFQEGAENISAIMFSASGTISKFNRMGKQAGFGDDHVMLFRMGTYHDHDPNASMPKMFAYEVNESCGETWAEGMNMFHNPNALYPVPEGLFPSIAHHYFEDDQIVSHLPEFHVYSSMTTIANVVSDEEWERRKPGRSD</sequence>
<accession>A0A411MJ13</accession>
<reference evidence="1 2" key="1">
    <citation type="submission" date="2019-02" db="EMBL/GenBank/DDBJ databases">
        <title>Complete genome sequence of Pseudomonas sp. SNU WT1 isolated from rainbow trout.</title>
        <authorList>
            <person name="Oh W.T."/>
            <person name="Park S.C."/>
        </authorList>
    </citation>
    <scope>NUCLEOTIDE SEQUENCE [LARGE SCALE GENOMIC DNA]</scope>
    <source>
        <strain evidence="1 2">SNU WT1</strain>
    </source>
</reference>
<dbReference type="KEGG" id="ptk:EXN22_14160"/>
<dbReference type="RefSeq" id="WP_130264647.1">
    <property type="nucleotide sequence ID" value="NZ_CP035952.1"/>
</dbReference>
<name>A0A411MJ13_9PSED</name>
<keyword evidence="2" id="KW-1185">Reference proteome</keyword>
<organism evidence="1 2">
    <name type="scientific">Pseudomonas tructae</name>
    <dbReference type="NCBI Taxonomy" id="2518644"/>
    <lineage>
        <taxon>Bacteria</taxon>
        <taxon>Pseudomonadati</taxon>
        <taxon>Pseudomonadota</taxon>
        <taxon>Gammaproteobacteria</taxon>
        <taxon>Pseudomonadales</taxon>
        <taxon>Pseudomonadaceae</taxon>
        <taxon>Pseudomonas</taxon>
    </lineage>
</organism>
<dbReference type="AlphaFoldDB" id="A0A411MJ13"/>
<evidence type="ECO:0000313" key="1">
    <source>
        <dbReference type="EMBL" id="QBF26780.1"/>
    </source>
</evidence>